<accession>A0A5D3CCY7</accession>
<comment type="caution">
    <text evidence="4">The sequence shown here is derived from an EMBL/GenBank/DDBJ whole genome shotgun (WGS) entry which is preliminary data.</text>
</comment>
<reference evidence="5 6" key="1">
    <citation type="submission" date="2019-08" db="EMBL/GenBank/DDBJ databases">
        <title>Draft genome sequences of two oriental melons (Cucumis melo L. var makuwa).</title>
        <authorList>
            <person name="Kwon S.-Y."/>
        </authorList>
    </citation>
    <scope>NUCLEOTIDE SEQUENCE [LARGE SCALE GENOMIC DNA]</scope>
    <source>
        <strain evidence="6">cv. Chang Bougi</strain>
        <strain evidence="5">cv. SW 3</strain>
        <tissue evidence="4">Leaf</tissue>
    </source>
</reference>
<name>A0A5D3CCY7_CUCMM</name>
<dbReference type="PANTHER" id="PTHR46835">
    <property type="entry name" value="BASIC-LEUCINE ZIPPER (BZIP) TRANSCRIPTION FACTOR FAMILY PROTEIN-RELATED"/>
    <property type="match status" value="1"/>
</dbReference>
<evidence type="ECO:0000256" key="2">
    <source>
        <dbReference type="SAM" id="MobiDB-lite"/>
    </source>
</evidence>
<evidence type="ECO:0000313" key="5">
    <source>
        <dbReference type="Proteomes" id="UP000321393"/>
    </source>
</evidence>
<feature type="compositionally biased region" description="Polar residues" evidence="2">
    <location>
        <begin position="17"/>
        <end position="43"/>
    </location>
</feature>
<evidence type="ECO:0000256" key="1">
    <source>
        <dbReference type="SAM" id="Coils"/>
    </source>
</evidence>
<dbReference type="AlphaFoldDB" id="A0A5D3CCY7"/>
<dbReference type="EMBL" id="SSTD01011999">
    <property type="protein sequence ID" value="TYK09190.1"/>
    <property type="molecule type" value="Genomic_DNA"/>
</dbReference>
<dbReference type="GO" id="GO:0005634">
    <property type="term" value="C:nucleus"/>
    <property type="evidence" value="ECO:0007669"/>
    <property type="project" value="UniProtKB-ARBA"/>
</dbReference>
<sequence length="352" mass="39576">MSTRQTHLPPRPRCPTQKKTISGPINGSIAPTSPVNEFSHDNSSLSSVLEDEPVWLGELLSDCESNSIGQPLRRSASDSVTLLDGLADSLRSMCIAKDVENSVGNETCEQWDPSCTYGPNSPRRKCSSDFSNHSMVSALSEFVHLHHAAPVHADACSFAENSSSNLNGNINESVRDFNTNENAAKRLDSKTFYPSGIVVFVDHVTRHNGQRSRVRKLQYIAELERKVNVLQTVESQLAIRVASLLQERVALSMENSKLKQQVARVRREKLTSEALLSEGAHKLLKSEIPIQRGRRNKVASKTFQYHQVKLERTTKQWSSYGFNHLYPQIEYEKGKVRYFFQQPFCRVDASTN</sequence>
<dbReference type="Proteomes" id="UP000321947">
    <property type="component" value="Unassembled WGS sequence"/>
</dbReference>
<dbReference type="GO" id="GO:0003700">
    <property type="term" value="F:DNA-binding transcription factor activity"/>
    <property type="evidence" value="ECO:0007669"/>
    <property type="project" value="InterPro"/>
</dbReference>
<dbReference type="STRING" id="1194695.A0A5D3CCY7"/>
<dbReference type="CDD" id="cd14703">
    <property type="entry name" value="bZIP_plant_RF2"/>
    <property type="match status" value="1"/>
</dbReference>
<feature type="coiled-coil region" evidence="1">
    <location>
        <begin position="241"/>
        <end position="268"/>
    </location>
</feature>
<gene>
    <name evidence="4" type="ORF">E5676_scaffold475G001820</name>
    <name evidence="3" type="ORF">E6C27_scaffold65G006560</name>
</gene>
<protein>
    <submittedName>
        <fullName evidence="4">Basic leucine zipper 2 isoform X1</fullName>
    </submittedName>
</protein>
<proteinExistence type="predicted"/>
<dbReference type="EMBL" id="SSTE01020484">
    <property type="protein sequence ID" value="KAA0034638.1"/>
    <property type="molecule type" value="Genomic_DNA"/>
</dbReference>
<dbReference type="OrthoDB" id="1906396at2759"/>
<dbReference type="InterPro" id="IPR044797">
    <property type="entry name" value="At4g06598-like"/>
</dbReference>
<organism evidence="4 6">
    <name type="scientific">Cucumis melo var. makuwa</name>
    <name type="common">Oriental melon</name>
    <dbReference type="NCBI Taxonomy" id="1194695"/>
    <lineage>
        <taxon>Eukaryota</taxon>
        <taxon>Viridiplantae</taxon>
        <taxon>Streptophyta</taxon>
        <taxon>Embryophyta</taxon>
        <taxon>Tracheophyta</taxon>
        <taxon>Spermatophyta</taxon>
        <taxon>Magnoliopsida</taxon>
        <taxon>eudicotyledons</taxon>
        <taxon>Gunneridae</taxon>
        <taxon>Pentapetalae</taxon>
        <taxon>rosids</taxon>
        <taxon>fabids</taxon>
        <taxon>Cucurbitales</taxon>
        <taxon>Cucurbitaceae</taxon>
        <taxon>Benincaseae</taxon>
        <taxon>Cucumis</taxon>
    </lineage>
</organism>
<dbReference type="InterPro" id="IPR044759">
    <property type="entry name" value="bZIP_RF2"/>
</dbReference>
<evidence type="ECO:0000313" key="3">
    <source>
        <dbReference type="EMBL" id="KAA0034638.1"/>
    </source>
</evidence>
<evidence type="ECO:0000313" key="4">
    <source>
        <dbReference type="EMBL" id="TYK09190.1"/>
    </source>
</evidence>
<dbReference type="Proteomes" id="UP000321393">
    <property type="component" value="Unassembled WGS sequence"/>
</dbReference>
<feature type="region of interest" description="Disordered" evidence="2">
    <location>
        <begin position="1"/>
        <end position="43"/>
    </location>
</feature>
<evidence type="ECO:0000313" key="6">
    <source>
        <dbReference type="Proteomes" id="UP000321947"/>
    </source>
</evidence>
<dbReference type="PANTHER" id="PTHR46835:SF4">
    <property type="entry name" value="B-ZIP PROTEIN"/>
    <property type="match status" value="1"/>
</dbReference>
<keyword evidence="1" id="KW-0175">Coiled coil</keyword>